<evidence type="ECO:0008006" key="4">
    <source>
        <dbReference type="Google" id="ProtNLM"/>
    </source>
</evidence>
<feature type="transmembrane region" description="Helical" evidence="1">
    <location>
        <begin position="106"/>
        <end position="125"/>
    </location>
</feature>
<organism evidence="2 3">
    <name type="scientific">Veillonella atypica KON</name>
    <dbReference type="NCBI Taxonomy" id="1128111"/>
    <lineage>
        <taxon>Bacteria</taxon>
        <taxon>Bacillati</taxon>
        <taxon>Bacillota</taxon>
        <taxon>Negativicutes</taxon>
        <taxon>Veillonellales</taxon>
        <taxon>Veillonellaceae</taxon>
        <taxon>Veillonella</taxon>
    </lineage>
</organism>
<keyword evidence="3" id="KW-1185">Reference proteome</keyword>
<evidence type="ECO:0000313" key="3">
    <source>
        <dbReference type="Proteomes" id="UP000010412"/>
    </source>
</evidence>
<dbReference type="RefSeq" id="WP_005382346.1">
    <property type="nucleotide sequence ID" value="NZ_KB291558.1"/>
</dbReference>
<name>A0ABN0IIQ8_9FIRM</name>
<proteinExistence type="predicted"/>
<dbReference type="Proteomes" id="UP000010412">
    <property type="component" value="Unassembled WGS sequence"/>
</dbReference>
<feature type="transmembrane region" description="Helical" evidence="1">
    <location>
        <begin position="6"/>
        <end position="24"/>
    </location>
</feature>
<reference evidence="2 3" key="1">
    <citation type="submission" date="2012-05" db="EMBL/GenBank/DDBJ databases">
        <authorList>
            <person name="Weinstock G."/>
            <person name="Sodergren E."/>
            <person name="Lobos E.A."/>
            <person name="Fulton L."/>
            <person name="Fulton R."/>
            <person name="Courtney L."/>
            <person name="Fronick C."/>
            <person name="O'Laughlin M."/>
            <person name="Godfrey J."/>
            <person name="Wilson R.M."/>
            <person name="Miner T."/>
            <person name="Farmer C."/>
            <person name="Delehaunty K."/>
            <person name="Cordes M."/>
            <person name="Minx P."/>
            <person name="Tomlinson C."/>
            <person name="Chen J."/>
            <person name="Wollam A."/>
            <person name="Pepin K.H."/>
            <person name="Bhonagiri V."/>
            <person name="Zhang X."/>
            <person name="Suruliraj S."/>
            <person name="Warren W."/>
            <person name="Mitreva M."/>
            <person name="Mardis E.R."/>
            <person name="Wilson R.K."/>
        </authorList>
    </citation>
    <scope>NUCLEOTIDE SEQUENCE [LARGE SCALE GENOMIC DNA]</scope>
    <source>
        <strain evidence="2 3">KON</strain>
    </source>
</reference>
<keyword evidence="1" id="KW-0472">Membrane</keyword>
<comment type="caution">
    <text evidence="2">The sequence shown here is derived from an EMBL/GenBank/DDBJ whole genome shotgun (WGS) entry which is preliminary data.</text>
</comment>
<evidence type="ECO:0000256" key="1">
    <source>
        <dbReference type="SAM" id="Phobius"/>
    </source>
</evidence>
<feature type="transmembrane region" description="Helical" evidence="1">
    <location>
        <begin position="36"/>
        <end position="54"/>
    </location>
</feature>
<keyword evidence="1" id="KW-0812">Transmembrane</keyword>
<keyword evidence="1" id="KW-1133">Transmembrane helix</keyword>
<evidence type="ECO:0000313" key="2">
    <source>
        <dbReference type="EMBL" id="EKY18074.1"/>
    </source>
</evidence>
<protein>
    <recommendedName>
        <fullName evidence="4">DUF3899 domain-containing protein</fullName>
    </recommendedName>
</protein>
<gene>
    <name evidence="2" type="ORF">HMPREF0870_01717</name>
</gene>
<accession>A0ABN0IIQ8</accession>
<dbReference type="EMBL" id="AMEX01000044">
    <property type="protein sequence ID" value="EKY18074.1"/>
    <property type="molecule type" value="Genomic_DNA"/>
</dbReference>
<sequence>MIIIVYVGFLVFLFCMYFIKNPYFSLNKIKIKRSRYLLISELSMGGIIFFYTLFSGYSKIFKFLLQLGMVTMCFLEMWLRIPAIKEDSNLSSEIKAILIKKAKQDFYSVLPVFFMMLCMVIFVYFRN</sequence>